<proteinExistence type="predicted"/>
<dbReference type="EMBL" id="VBRA02000009">
    <property type="protein sequence ID" value="MBP3059378.1"/>
    <property type="molecule type" value="Genomic_DNA"/>
</dbReference>
<protein>
    <submittedName>
        <fullName evidence="2">Alpha/beta fold hydrolase</fullName>
    </submittedName>
</protein>
<dbReference type="InterPro" id="IPR022742">
    <property type="entry name" value="Hydrolase_4"/>
</dbReference>
<keyword evidence="3" id="KW-1185">Reference proteome</keyword>
<dbReference type="PANTHER" id="PTHR11614">
    <property type="entry name" value="PHOSPHOLIPASE-RELATED"/>
    <property type="match status" value="1"/>
</dbReference>
<accession>A0ABS5BIG8</accession>
<dbReference type="InterPro" id="IPR051044">
    <property type="entry name" value="MAG_DAG_Lipase"/>
</dbReference>
<sequence>MIINENFCYIKFKNVKIPKANVVILHGLGESSQEYIHLSNFLNHYSYNVIIYDIRGHGKSGGKQGDIKHFYNFLDDLKCIVDFVRQKNKLKIFLLGHSMGGIIVNNYLVKYGNVDGAIVSAALTRIPNHCKYYIYLKYPLYLINFKQKKKLKFYDNISNNLFFQEYYPYRLNFVTYRLLRNILFLSLEYLNKNFFSYLTPVLFLYSYKDSVVSFLDGKFIYEKIFSKDKKLKLYQESQHNLIHNIEYKIVFNDILNWLEFRI</sequence>
<reference evidence="2" key="1">
    <citation type="submission" date="2019-10" db="EMBL/GenBank/DDBJ databases">
        <title>Whole Genome Sequencing and Characterization of Texas Phoenix Palm Decline Phytoplasma Belongs to Lethal Yellowing (16SrIV) Group.</title>
        <authorList>
            <person name="Bao M."/>
        </authorList>
    </citation>
    <scope>NUCLEOTIDE SEQUENCE [LARGE SCALE GENOMIC DNA]</scope>
    <source>
        <strain evidence="2">ACPD</strain>
    </source>
</reference>
<feature type="domain" description="Serine aminopeptidase S33" evidence="1">
    <location>
        <begin position="18"/>
        <end position="243"/>
    </location>
</feature>
<comment type="caution">
    <text evidence="2">The sequence shown here is derived from an EMBL/GenBank/DDBJ whole genome shotgun (WGS) entry which is preliminary data.</text>
</comment>
<organism evidence="2 3">
    <name type="scientific">Texas Phoenix palm phytoplasma</name>
    <dbReference type="NCBI Taxonomy" id="176709"/>
    <lineage>
        <taxon>Bacteria</taxon>
        <taxon>Bacillati</taxon>
        <taxon>Mycoplasmatota</taxon>
        <taxon>Mollicutes</taxon>
        <taxon>Acholeplasmatales</taxon>
        <taxon>Acholeplasmataceae</taxon>
        <taxon>Candidatus Phytoplasma</taxon>
        <taxon>16SrIV (Coconut lethal yellows group)</taxon>
    </lineage>
</organism>
<evidence type="ECO:0000313" key="2">
    <source>
        <dbReference type="EMBL" id="MBP3059378.1"/>
    </source>
</evidence>
<dbReference type="Gene3D" id="3.40.50.1820">
    <property type="entry name" value="alpha/beta hydrolase"/>
    <property type="match status" value="1"/>
</dbReference>
<dbReference type="Proteomes" id="UP001192346">
    <property type="component" value="Unassembled WGS sequence"/>
</dbReference>
<gene>
    <name evidence="2" type="ORF">FEF22_001090</name>
</gene>
<dbReference type="RefSeq" id="WP_138107943.1">
    <property type="nucleotide sequence ID" value="NZ_VBRA02000009.1"/>
</dbReference>
<dbReference type="SUPFAM" id="SSF53474">
    <property type="entry name" value="alpha/beta-Hydrolases"/>
    <property type="match status" value="1"/>
</dbReference>
<name>A0ABS5BIG8_9MOLU</name>
<dbReference type="Pfam" id="PF12146">
    <property type="entry name" value="Hydrolase_4"/>
    <property type="match status" value="1"/>
</dbReference>
<evidence type="ECO:0000313" key="3">
    <source>
        <dbReference type="Proteomes" id="UP001192346"/>
    </source>
</evidence>
<dbReference type="InterPro" id="IPR029058">
    <property type="entry name" value="AB_hydrolase_fold"/>
</dbReference>
<evidence type="ECO:0000259" key="1">
    <source>
        <dbReference type="Pfam" id="PF12146"/>
    </source>
</evidence>
<dbReference type="GO" id="GO:0016787">
    <property type="term" value="F:hydrolase activity"/>
    <property type="evidence" value="ECO:0007669"/>
    <property type="project" value="UniProtKB-KW"/>
</dbReference>
<keyword evidence="2" id="KW-0378">Hydrolase</keyword>